<evidence type="ECO:0000259" key="4">
    <source>
        <dbReference type="PROSITE" id="PS01124"/>
    </source>
</evidence>
<dbReference type="SMART" id="SM00342">
    <property type="entry name" value="HTH_ARAC"/>
    <property type="match status" value="1"/>
</dbReference>
<organism evidence="5 6">
    <name type="scientific">Flavivirga aquatica</name>
    <dbReference type="NCBI Taxonomy" id="1849968"/>
    <lineage>
        <taxon>Bacteria</taxon>
        <taxon>Pseudomonadati</taxon>
        <taxon>Bacteroidota</taxon>
        <taxon>Flavobacteriia</taxon>
        <taxon>Flavobacteriales</taxon>
        <taxon>Flavobacteriaceae</taxon>
        <taxon>Flavivirga</taxon>
    </lineage>
</organism>
<protein>
    <recommendedName>
        <fullName evidence="4">HTH araC/xylS-type domain-containing protein</fullName>
    </recommendedName>
</protein>
<name>A0A1E5SHM9_9FLAO</name>
<sequence length="341" mass="39887">MMDKKRREKASNEIEGEKQKNGCTLRSIFQLISTQKACGISTKKFKCLEQYGTGYYEFHHFDGLYINIFDVLLKKDFGAQGHLTKDFLELSFLIEGEQIIKIDGISKDFVYESQESYLVYVSNAIGSINYHKRKRLKEVKIRMDMSFIKKHRLHEAYDILNKYAVHGLRNDIIKPLPLCIKTQDILSEIIIDKKKGLLKRLFLESKTLELITLKLDTKSSSKQETTNQTDNLVKKLYKTQHLISSDLTIQYSIQQLARQIGLNDFLLKKEFKRVFDKTIFEYATELRMKKAKQLLHHSNKPIYEISELVGYKNATHFTAAFKKIEGLTPKIYRNTKSYEKI</sequence>
<feature type="domain" description="HTH araC/xylS-type" evidence="4">
    <location>
        <begin position="237"/>
        <end position="335"/>
    </location>
</feature>
<accession>A0A1E5SHM9</accession>
<evidence type="ECO:0000256" key="2">
    <source>
        <dbReference type="ARBA" id="ARBA00023125"/>
    </source>
</evidence>
<keyword evidence="1" id="KW-0805">Transcription regulation</keyword>
<dbReference type="Pfam" id="PF12833">
    <property type="entry name" value="HTH_18"/>
    <property type="match status" value="1"/>
</dbReference>
<keyword evidence="3" id="KW-0804">Transcription</keyword>
<dbReference type="SUPFAM" id="SSF46689">
    <property type="entry name" value="Homeodomain-like"/>
    <property type="match status" value="1"/>
</dbReference>
<proteinExistence type="predicted"/>
<dbReference type="Proteomes" id="UP000095713">
    <property type="component" value="Unassembled WGS sequence"/>
</dbReference>
<gene>
    <name evidence="5" type="ORF">A8C32_05065</name>
</gene>
<dbReference type="PANTHER" id="PTHR47893:SF1">
    <property type="entry name" value="REGULATORY PROTEIN PCHR"/>
    <property type="match status" value="1"/>
</dbReference>
<dbReference type="InterPro" id="IPR053142">
    <property type="entry name" value="PchR_regulatory_protein"/>
</dbReference>
<dbReference type="Gene3D" id="1.10.10.60">
    <property type="entry name" value="Homeodomain-like"/>
    <property type="match status" value="2"/>
</dbReference>
<dbReference type="InterPro" id="IPR018060">
    <property type="entry name" value="HTH_AraC"/>
</dbReference>
<dbReference type="PANTHER" id="PTHR47893">
    <property type="entry name" value="REGULATORY PROTEIN PCHR"/>
    <property type="match status" value="1"/>
</dbReference>
<keyword evidence="6" id="KW-1185">Reference proteome</keyword>
<dbReference type="GO" id="GO:0043565">
    <property type="term" value="F:sequence-specific DNA binding"/>
    <property type="evidence" value="ECO:0007669"/>
    <property type="project" value="InterPro"/>
</dbReference>
<reference evidence="5 6" key="1">
    <citation type="submission" date="2016-05" db="EMBL/GenBank/DDBJ databases">
        <title>Draft Genome Sequence of Algibacter sp. Strain SK-16 Isolated from the Surface Water of Aburatsubo Inlet.</title>
        <authorList>
            <person name="Wong S.-K."/>
            <person name="Yoshizawa S."/>
            <person name="Nakajima Y."/>
            <person name="Ogura Y."/>
            <person name="Tetsuya H."/>
            <person name="Hamasaki K."/>
        </authorList>
    </citation>
    <scope>NUCLEOTIDE SEQUENCE [LARGE SCALE GENOMIC DNA]</scope>
    <source>
        <strain evidence="5 6">SK-16</strain>
    </source>
</reference>
<comment type="caution">
    <text evidence="5">The sequence shown here is derived from an EMBL/GenBank/DDBJ whole genome shotgun (WGS) entry which is preliminary data.</text>
</comment>
<evidence type="ECO:0000313" key="5">
    <source>
        <dbReference type="EMBL" id="OEJ98576.1"/>
    </source>
</evidence>
<dbReference type="AlphaFoldDB" id="A0A1E5SHM9"/>
<dbReference type="PRINTS" id="PR00032">
    <property type="entry name" value="HTHARAC"/>
</dbReference>
<dbReference type="STRING" id="1849968.A8C32_05065"/>
<evidence type="ECO:0000313" key="6">
    <source>
        <dbReference type="Proteomes" id="UP000095713"/>
    </source>
</evidence>
<dbReference type="PROSITE" id="PS01124">
    <property type="entry name" value="HTH_ARAC_FAMILY_2"/>
    <property type="match status" value="1"/>
</dbReference>
<evidence type="ECO:0000256" key="1">
    <source>
        <dbReference type="ARBA" id="ARBA00023015"/>
    </source>
</evidence>
<dbReference type="GO" id="GO:0003700">
    <property type="term" value="F:DNA-binding transcription factor activity"/>
    <property type="evidence" value="ECO:0007669"/>
    <property type="project" value="InterPro"/>
</dbReference>
<dbReference type="PROSITE" id="PS00041">
    <property type="entry name" value="HTH_ARAC_FAMILY_1"/>
    <property type="match status" value="1"/>
</dbReference>
<evidence type="ECO:0000256" key="3">
    <source>
        <dbReference type="ARBA" id="ARBA00023163"/>
    </source>
</evidence>
<dbReference type="InterPro" id="IPR018062">
    <property type="entry name" value="HTH_AraC-typ_CS"/>
</dbReference>
<dbReference type="EMBL" id="MDJD01000054">
    <property type="protein sequence ID" value="OEJ98576.1"/>
    <property type="molecule type" value="Genomic_DNA"/>
</dbReference>
<dbReference type="InterPro" id="IPR020449">
    <property type="entry name" value="Tscrpt_reg_AraC-type_HTH"/>
</dbReference>
<dbReference type="InterPro" id="IPR009057">
    <property type="entry name" value="Homeodomain-like_sf"/>
</dbReference>
<keyword evidence="2" id="KW-0238">DNA-binding</keyword>